<dbReference type="AlphaFoldDB" id="A0A2J8IQD1"/>
<feature type="region of interest" description="Disordered" evidence="1">
    <location>
        <begin position="22"/>
        <end position="45"/>
    </location>
</feature>
<dbReference type="EMBL" id="NBAG03000637">
    <property type="protein sequence ID" value="PNI12707.1"/>
    <property type="molecule type" value="Genomic_DNA"/>
</dbReference>
<comment type="caution">
    <text evidence="2">The sequence shown here is derived from an EMBL/GenBank/DDBJ whole genome shotgun (WGS) entry which is preliminary data.</text>
</comment>
<name>A0A2J8IQD1_PANTR</name>
<organism evidence="2 3">
    <name type="scientific">Pan troglodytes</name>
    <name type="common">Chimpanzee</name>
    <dbReference type="NCBI Taxonomy" id="9598"/>
    <lineage>
        <taxon>Eukaryota</taxon>
        <taxon>Metazoa</taxon>
        <taxon>Chordata</taxon>
        <taxon>Craniata</taxon>
        <taxon>Vertebrata</taxon>
        <taxon>Euteleostomi</taxon>
        <taxon>Mammalia</taxon>
        <taxon>Eutheria</taxon>
        <taxon>Euarchontoglires</taxon>
        <taxon>Primates</taxon>
        <taxon>Haplorrhini</taxon>
        <taxon>Catarrhini</taxon>
        <taxon>Hominidae</taxon>
        <taxon>Pan</taxon>
    </lineage>
</organism>
<accession>A0A2J8IQD1</accession>
<feature type="compositionally biased region" description="Polar residues" evidence="1">
    <location>
        <begin position="112"/>
        <end position="121"/>
    </location>
</feature>
<feature type="region of interest" description="Disordered" evidence="1">
    <location>
        <begin position="101"/>
        <end position="121"/>
    </location>
</feature>
<gene>
    <name evidence="2" type="ORF">CK820_G0054141</name>
</gene>
<evidence type="ECO:0000313" key="2">
    <source>
        <dbReference type="EMBL" id="PNI12707.1"/>
    </source>
</evidence>
<sequence length="121" mass="13141">MGGCFSKPKPVELKIEVVLPEKERGKEELSASGKGSPRAYQGNGTARHFHTEERLSTPHPYPSPQDCVEAAVCHVKDLENGQCSVPWSGALPLARRLLQHQHWGPGGLPRPGQSTQVPGED</sequence>
<dbReference type="Proteomes" id="UP000236370">
    <property type="component" value="Unassembled WGS sequence"/>
</dbReference>
<proteinExistence type="predicted"/>
<evidence type="ECO:0000256" key="1">
    <source>
        <dbReference type="SAM" id="MobiDB-lite"/>
    </source>
</evidence>
<protein>
    <submittedName>
        <fullName evidence="2">AIFM3 isoform 9</fullName>
    </submittedName>
</protein>
<evidence type="ECO:0000313" key="3">
    <source>
        <dbReference type="Proteomes" id="UP000236370"/>
    </source>
</evidence>
<reference evidence="2 3" key="1">
    <citation type="submission" date="2017-12" db="EMBL/GenBank/DDBJ databases">
        <title>High-resolution comparative analysis of great ape genomes.</title>
        <authorList>
            <person name="Pollen A."/>
            <person name="Hastie A."/>
            <person name="Hormozdiari F."/>
            <person name="Dougherty M."/>
            <person name="Liu R."/>
            <person name="Chaisson M."/>
            <person name="Hoppe E."/>
            <person name="Hill C."/>
            <person name="Pang A."/>
            <person name="Hillier L."/>
            <person name="Baker C."/>
            <person name="Armstrong J."/>
            <person name="Shendure J."/>
            <person name="Paten B."/>
            <person name="Wilson R."/>
            <person name="Chao H."/>
            <person name="Schneider V."/>
            <person name="Ventura M."/>
            <person name="Kronenberg Z."/>
            <person name="Murali S."/>
            <person name="Gordon D."/>
            <person name="Cantsilieris S."/>
            <person name="Munson K."/>
            <person name="Nelson B."/>
            <person name="Raja A."/>
            <person name="Underwood J."/>
            <person name="Diekhans M."/>
            <person name="Fiddes I."/>
            <person name="Haussler D."/>
            <person name="Eichler E."/>
        </authorList>
    </citation>
    <scope>NUCLEOTIDE SEQUENCE [LARGE SCALE GENOMIC DNA]</scope>
    <source>
        <strain evidence="2">Yerkes chimp pedigree #C0471</strain>
    </source>
</reference>